<evidence type="ECO:0000256" key="2">
    <source>
        <dbReference type="ARBA" id="ARBA00022771"/>
    </source>
</evidence>
<dbReference type="InterPro" id="IPR007588">
    <property type="entry name" value="Znf_FLYWCH"/>
</dbReference>
<evidence type="ECO:0000256" key="4">
    <source>
        <dbReference type="SAM" id="MobiDB-lite"/>
    </source>
</evidence>
<keyword evidence="7" id="KW-1185">Reference proteome</keyword>
<protein>
    <submittedName>
        <fullName evidence="6">Beta-1-syntrophin-like</fullName>
    </submittedName>
</protein>
<evidence type="ECO:0000313" key="7">
    <source>
        <dbReference type="Proteomes" id="UP000762676"/>
    </source>
</evidence>
<keyword evidence="1" id="KW-0479">Metal-binding</keyword>
<evidence type="ECO:0000259" key="5">
    <source>
        <dbReference type="Pfam" id="PF04500"/>
    </source>
</evidence>
<evidence type="ECO:0000313" key="6">
    <source>
        <dbReference type="EMBL" id="GFS21676.1"/>
    </source>
</evidence>
<keyword evidence="2" id="KW-0863">Zinc-finger</keyword>
<name>A0AAV4JH45_9GAST</name>
<dbReference type="EMBL" id="BMAT01010172">
    <property type="protein sequence ID" value="GFS21676.1"/>
    <property type="molecule type" value="Genomic_DNA"/>
</dbReference>
<dbReference type="Gene3D" id="2.20.25.240">
    <property type="match status" value="1"/>
</dbReference>
<evidence type="ECO:0000256" key="3">
    <source>
        <dbReference type="ARBA" id="ARBA00022833"/>
    </source>
</evidence>
<evidence type="ECO:0000256" key="1">
    <source>
        <dbReference type="ARBA" id="ARBA00022723"/>
    </source>
</evidence>
<sequence>MANGMPRSGAFEVFLRQQWCPVSVTLHEESLTLTLTENPDQAAATNGSVDNGHGLANGNADLPDSITGQKRFVRSEHFAWTCSWCSPNLEPEEEAEDESPVQIVGTEEILSDDMEEEAEDERPVQIVGTEEILSDAMPSFTIPMEVEEPSLVDEPVQAVANVAAEFQIIPRATTRGRPLLVDAEGYSYGIHRERSGVTHWRCTRRGKNFNCQAMVRQEGDKFMKGGQVHHHAADTATAANAKLVRDVKEEAVLNPFQSADTIAECLVTEVERVPNQRPFDYLGRIGNRRRQQGRPNHPKTLYFQLDMEHVPTEFELADIEVGNRRHLLFFTKRQMDLLKNARRWFVTPPLKW</sequence>
<dbReference type="PANTHER" id="PTHR20956">
    <property type="entry name" value="HEH2P"/>
    <property type="match status" value="1"/>
</dbReference>
<dbReference type="Proteomes" id="UP000762676">
    <property type="component" value="Unassembled WGS sequence"/>
</dbReference>
<proteinExistence type="predicted"/>
<accession>A0AAV4JH45</accession>
<reference evidence="6 7" key="1">
    <citation type="journal article" date="2021" name="Elife">
        <title>Chloroplast acquisition without the gene transfer in kleptoplastic sea slugs, Plakobranchus ocellatus.</title>
        <authorList>
            <person name="Maeda T."/>
            <person name="Takahashi S."/>
            <person name="Yoshida T."/>
            <person name="Shimamura S."/>
            <person name="Takaki Y."/>
            <person name="Nagai Y."/>
            <person name="Toyoda A."/>
            <person name="Suzuki Y."/>
            <person name="Arimoto A."/>
            <person name="Ishii H."/>
            <person name="Satoh N."/>
            <person name="Nishiyama T."/>
            <person name="Hasebe M."/>
            <person name="Maruyama T."/>
            <person name="Minagawa J."/>
            <person name="Obokata J."/>
            <person name="Shigenobu S."/>
        </authorList>
    </citation>
    <scope>NUCLEOTIDE SEQUENCE [LARGE SCALE GENOMIC DNA]</scope>
</reference>
<keyword evidence="3" id="KW-0862">Zinc</keyword>
<dbReference type="PANTHER" id="PTHR20956:SF12">
    <property type="entry name" value="FLYWCH-TYPE DOMAIN-CONTAINING PROTEIN"/>
    <property type="match status" value="1"/>
</dbReference>
<dbReference type="AlphaFoldDB" id="A0AAV4JH45"/>
<dbReference type="Pfam" id="PF04500">
    <property type="entry name" value="FLYWCH"/>
    <property type="match status" value="1"/>
</dbReference>
<organism evidence="6 7">
    <name type="scientific">Elysia marginata</name>
    <dbReference type="NCBI Taxonomy" id="1093978"/>
    <lineage>
        <taxon>Eukaryota</taxon>
        <taxon>Metazoa</taxon>
        <taxon>Spiralia</taxon>
        <taxon>Lophotrochozoa</taxon>
        <taxon>Mollusca</taxon>
        <taxon>Gastropoda</taxon>
        <taxon>Heterobranchia</taxon>
        <taxon>Euthyneura</taxon>
        <taxon>Panpulmonata</taxon>
        <taxon>Sacoglossa</taxon>
        <taxon>Placobranchoidea</taxon>
        <taxon>Plakobranchidae</taxon>
        <taxon>Elysia</taxon>
    </lineage>
</organism>
<dbReference type="GO" id="GO:0008270">
    <property type="term" value="F:zinc ion binding"/>
    <property type="evidence" value="ECO:0007669"/>
    <property type="project" value="UniProtKB-KW"/>
</dbReference>
<feature type="region of interest" description="Disordered" evidence="4">
    <location>
        <begin position="42"/>
        <end position="61"/>
    </location>
</feature>
<comment type="caution">
    <text evidence="6">The sequence shown here is derived from an EMBL/GenBank/DDBJ whole genome shotgun (WGS) entry which is preliminary data.</text>
</comment>
<feature type="domain" description="FLYWCH-type" evidence="5">
    <location>
        <begin position="173"/>
        <end position="231"/>
    </location>
</feature>
<gene>
    <name evidence="6" type="ORF">ElyMa_005089700</name>
</gene>